<evidence type="ECO:0000256" key="1">
    <source>
        <dbReference type="SAM" id="SignalP"/>
    </source>
</evidence>
<proteinExistence type="predicted"/>
<dbReference type="Proteomes" id="UP001319180">
    <property type="component" value="Unassembled WGS sequence"/>
</dbReference>
<comment type="caution">
    <text evidence="3">The sequence shown here is derived from an EMBL/GenBank/DDBJ whole genome shotgun (WGS) entry which is preliminary data.</text>
</comment>
<feature type="chain" id="PRO_5042896158" evidence="1">
    <location>
        <begin position="23"/>
        <end position="487"/>
    </location>
</feature>
<dbReference type="Pfam" id="PF00578">
    <property type="entry name" value="AhpC-TSA"/>
    <property type="match status" value="1"/>
</dbReference>
<name>A0AAP2D883_9BACT</name>
<reference evidence="3 4" key="1">
    <citation type="submission" date="2021-05" db="EMBL/GenBank/DDBJ databases">
        <title>A Polyphasic approach of four new species of the genus Ohtaekwangia: Ohtaekwangia histidinii sp. nov., Ohtaekwangia cretensis sp. nov., Ohtaekwangia indiensis sp. nov., Ohtaekwangia reichenbachii sp. nov. from diverse environment.</title>
        <authorList>
            <person name="Octaviana S."/>
        </authorList>
    </citation>
    <scope>NUCLEOTIDE SEQUENCE [LARGE SCALE GENOMIC DNA]</scope>
    <source>
        <strain evidence="3 4">PWU37</strain>
    </source>
</reference>
<dbReference type="PANTHER" id="PTHR46472">
    <property type="entry name" value="NUCLEOREDOXIN"/>
    <property type="match status" value="1"/>
</dbReference>
<keyword evidence="4" id="KW-1185">Reference proteome</keyword>
<dbReference type="RefSeq" id="WP_254089097.1">
    <property type="nucleotide sequence ID" value="NZ_JAHESC010000005.1"/>
</dbReference>
<dbReference type="AlphaFoldDB" id="A0AAP2D883"/>
<dbReference type="SUPFAM" id="SSF52833">
    <property type="entry name" value="Thioredoxin-like"/>
    <property type="match status" value="1"/>
</dbReference>
<dbReference type="PROSITE" id="PS51352">
    <property type="entry name" value="THIOREDOXIN_2"/>
    <property type="match status" value="1"/>
</dbReference>
<dbReference type="Gene3D" id="3.40.30.10">
    <property type="entry name" value="Glutaredoxin"/>
    <property type="match status" value="1"/>
</dbReference>
<gene>
    <name evidence="3" type="ORF">KK078_04720</name>
</gene>
<protein>
    <submittedName>
        <fullName evidence="3">TlpA family protein disulfide reductase</fullName>
    </submittedName>
</protein>
<dbReference type="GO" id="GO:0030178">
    <property type="term" value="P:negative regulation of Wnt signaling pathway"/>
    <property type="evidence" value="ECO:0007669"/>
    <property type="project" value="TreeGrafter"/>
</dbReference>
<dbReference type="GO" id="GO:0031397">
    <property type="term" value="P:negative regulation of protein ubiquitination"/>
    <property type="evidence" value="ECO:0007669"/>
    <property type="project" value="TreeGrafter"/>
</dbReference>
<dbReference type="InterPro" id="IPR013766">
    <property type="entry name" value="Thioredoxin_domain"/>
</dbReference>
<sequence>MNHIMRYLAFVCFLLTSAFCSAQTGYNFKFKVTGWKDTTVYLGHYYGESTYIKDTAHVSAAGEFVFDNKKALPHGVYFLVLNKNKIFEFLVSDNQRFTMETKQEDYIKFMKTSDPDNKLFFENMLFNMERHKEAEPFLKVLQDSTLSEDQKKDARADFNKINDKVMAYQAEIIAKHPKTLTATIYKSSQAVKVPDPPKKANGNIDSTFQLRWYREHFFDNFDLSNDALIRMPRPVYREKLKEYTSKLFVPQADSVIRAVDKVIALAKKNEETYKYSVFVFIQEYQQPEIMGLDAVFVHLYDKYFATGEMDYWATSLKKTLKEHADRLRKSMIGKVGPNLIMQDANFKPRAMYDIKNKYTILFIFDPDCGHCKVETPKLAEFYTKNKTKFDIEVYAVSSDTSMAKMRDYIKKMNMKWITVNGPRTYVGPYSDLYDAPTTPTLYVLDEKKKIIAKKVPIESLEEFFTNYEKFLKARTASQAKAKTPSKT</sequence>
<dbReference type="EMBL" id="JAHESC010000005">
    <property type="protein sequence ID" value="MBT1685845.1"/>
    <property type="molecule type" value="Genomic_DNA"/>
</dbReference>
<dbReference type="PANTHER" id="PTHR46472:SF1">
    <property type="entry name" value="NUCLEOREDOXIN"/>
    <property type="match status" value="1"/>
</dbReference>
<evidence type="ECO:0000313" key="3">
    <source>
        <dbReference type="EMBL" id="MBT1685845.1"/>
    </source>
</evidence>
<evidence type="ECO:0000259" key="2">
    <source>
        <dbReference type="PROSITE" id="PS51352"/>
    </source>
</evidence>
<dbReference type="GO" id="GO:0004791">
    <property type="term" value="F:thioredoxin-disulfide reductase (NADPH) activity"/>
    <property type="evidence" value="ECO:0007669"/>
    <property type="project" value="TreeGrafter"/>
</dbReference>
<accession>A0AAP2D883</accession>
<dbReference type="InterPro" id="IPR036249">
    <property type="entry name" value="Thioredoxin-like_sf"/>
</dbReference>
<dbReference type="InterPro" id="IPR025380">
    <property type="entry name" value="DUF4369"/>
</dbReference>
<evidence type="ECO:0000313" key="4">
    <source>
        <dbReference type="Proteomes" id="UP001319180"/>
    </source>
</evidence>
<organism evidence="3 4">
    <name type="scientific">Dawidia soli</name>
    <dbReference type="NCBI Taxonomy" id="2782352"/>
    <lineage>
        <taxon>Bacteria</taxon>
        <taxon>Pseudomonadati</taxon>
        <taxon>Bacteroidota</taxon>
        <taxon>Cytophagia</taxon>
        <taxon>Cytophagales</taxon>
        <taxon>Chryseotaleaceae</taxon>
        <taxon>Dawidia</taxon>
    </lineage>
</organism>
<dbReference type="InterPro" id="IPR000866">
    <property type="entry name" value="AhpC/TSA"/>
</dbReference>
<feature type="signal peptide" evidence="1">
    <location>
        <begin position="1"/>
        <end position="22"/>
    </location>
</feature>
<dbReference type="CDD" id="cd02966">
    <property type="entry name" value="TlpA_like_family"/>
    <property type="match status" value="1"/>
</dbReference>
<keyword evidence="1" id="KW-0732">Signal</keyword>
<dbReference type="Pfam" id="PF14289">
    <property type="entry name" value="DUF4369"/>
    <property type="match status" value="1"/>
</dbReference>
<feature type="domain" description="Thioredoxin" evidence="2">
    <location>
        <begin position="330"/>
        <end position="476"/>
    </location>
</feature>